<protein>
    <submittedName>
        <fullName evidence="1">Uncharacterized protein</fullName>
    </submittedName>
</protein>
<keyword evidence="2" id="KW-1185">Reference proteome</keyword>
<name>A0ABP0HD68_9DINO</name>
<dbReference type="Proteomes" id="UP001642464">
    <property type="component" value="Unassembled WGS sequence"/>
</dbReference>
<reference evidence="1 2" key="1">
    <citation type="submission" date="2024-02" db="EMBL/GenBank/DDBJ databases">
        <authorList>
            <person name="Chen Y."/>
            <person name="Shah S."/>
            <person name="Dougan E. K."/>
            <person name="Thang M."/>
            <person name="Chan C."/>
        </authorList>
    </citation>
    <scope>NUCLEOTIDE SEQUENCE [LARGE SCALE GENOMIC DNA]</scope>
</reference>
<dbReference type="EMBL" id="CAXAMM010000603">
    <property type="protein sequence ID" value="CAK8988181.1"/>
    <property type="molecule type" value="Genomic_DNA"/>
</dbReference>
<accession>A0ABP0HD68</accession>
<organism evidence="1 2">
    <name type="scientific">Durusdinium trenchii</name>
    <dbReference type="NCBI Taxonomy" id="1381693"/>
    <lineage>
        <taxon>Eukaryota</taxon>
        <taxon>Sar</taxon>
        <taxon>Alveolata</taxon>
        <taxon>Dinophyceae</taxon>
        <taxon>Suessiales</taxon>
        <taxon>Symbiodiniaceae</taxon>
        <taxon>Durusdinium</taxon>
    </lineage>
</organism>
<evidence type="ECO:0000313" key="1">
    <source>
        <dbReference type="EMBL" id="CAK8988181.1"/>
    </source>
</evidence>
<comment type="caution">
    <text evidence="1">The sequence shown here is derived from an EMBL/GenBank/DDBJ whole genome shotgun (WGS) entry which is preliminary data.</text>
</comment>
<evidence type="ECO:0000313" key="2">
    <source>
        <dbReference type="Proteomes" id="UP001642464"/>
    </source>
</evidence>
<gene>
    <name evidence="1" type="ORF">SCF082_LOCUS1282</name>
</gene>
<sequence>MENLMQSFPERAYDVTNWIEALMGVCCCLITRKTLELQSEEVVLRTQNCCCSSSQRRPYAQLTLLEERSLCCGTCAQINSDLAPVNDKGEGGIVPGCGCSSQLVREIVHELNLRKDGRGKVAQMRQQKFMLEKISKMAIQFPVLLTRLGVQYPPDEATLRRIFDHTPLMRPLAEVAYVAQNPEFPAHQYDVTCCCDSLCCSSKLLELAPDEAVLTTRQHLTGSVITSRVPYGNIQSVDAMQSCGCCVALEAGELTKPPGRAEHMPIQPGFGCDRALVDTIREDMQARVDVRGNVGQIKQLEKMMAKFGDFATEIPLMLDKVGADTSYPPSQQTMSAVYGEQGPEIQPPSSLPHEVPSQTFQSRHFNVRNEFLNCCCLAVTCGLAGCTTREINLESEQMVTTSRNNCCSSIDRKPYAQLRAVDEEIVCCCCHMVNGMVPGWCGDTDRVRDIAQELQARKVGRGNIAQLRNQENTMIKALEADIRMDILLKNQGVAYPPSQETMQAVYGPNPPQLPSAGAQRGEAMHLSASEQMPQRSFNITNACDFVCCCCMTTNLELNDEEAIFRQKSCCLKSVRREPYAQLGSVEPARLCFGACVNVHTDQNMVCPGCGCNQRLTQEISDELQHRKVKRGNIAQIRQQENLMLEIIKLGTKADLLSHKLSVPFPPPQEMMQSTFGGQGVPMPGELADQIMTVTVPFGLRAGDAFEVTGPNGRFQVTVPAGVVEGQSLVVRIPPPPAGDPGESEMIPFMTAS</sequence>
<proteinExistence type="predicted"/>